<accession>A0A075G9P4</accession>
<reference evidence="1" key="1">
    <citation type="journal article" date="2014" name="Genome Biol. Evol.">
        <title>Pangenome evidence for extensive interdomain horizontal transfer affecting lineage core and shell genes in uncultured planktonic thaumarchaeota and euryarchaeota.</title>
        <authorList>
            <person name="Deschamps P."/>
            <person name="Zivanovic Y."/>
            <person name="Moreira D."/>
            <person name="Rodriguez-Valera F."/>
            <person name="Lopez-Garcia P."/>
        </authorList>
    </citation>
    <scope>NUCLEOTIDE SEQUENCE</scope>
</reference>
<evidence type="ECO:0000313" key="1">
    <source>
        <dbReference type="EMBL" id="AIE98666.1"/>
    </source>
</evidence>
<sequence length="184" mass="21053">MIPFLKTRYEPLASTAGKLWNRETNAYLLGISPISKKGRPSEAEKIEKEENHKQKFQRMRDNIKEALFEMELFLEVSPKVQIDQVFNKTTIEPIIQGLTTPRMIEIPDPDDPKAKRTHISEGYSEKQKELIGMIARMSLTKFKMLHTNLSVADSQAIELALSTILSKTNPNYRPAQPKMDLTPV</sequence>
<protein>
    <submittedName>
        <fullName evidence="1">Uncharacterized protein</fullName>
    </submittedName>
</protein>
<dbReference type="EMBL" id="KF900541">
    <property type="protein sequence ID" value="AIE98666.1"/>
    <property type="molecule type" value="Genomic_DNA"/>
</dbReference>
<proteinExistence type="predicted"/>
<organism evidence="1">
    <name type="scientific">uncultured marine thaumarchaeote KM3_06_C02</name>
    <dbReference type="NCBI Taxonomy" id="1455976"/>
    <lineage>
        <taxon>Archaea</taxon>
        <taxon>Nitrososphaerota</taxon>
        <taxon>environmental samples</taxon>
    </lineage>
</organism>
<dbReference type="AlphaFoldDB" id="A0A075G9P4"/>
<name>A0A075G9P4_9ARCH</name>